<feature type="transmembrane region" description="Helical" evidence="1">
    <location>
        <begin position="20"/>
        <end position="44"/>
    </location>
</feature>
<dbReference type="EMBL" id="JQGA01001171">
    <property type="protein sequence ID" value="KGO69074.1"/>
    <property type="molecule type" value="Genomic_DNA"/>
</dbReference>
<evidence type="ECO:0000313" key="3">
    <source>
        <dbReference type="Proteomes" id="UP000030104"/>
    </source>
</evidence>
<evidence type="ECO:0000256" key="1">
    <source>
        <dbReference type="SAM" id="Phobius"/>
    </source>
</evidence>
<keyword evidence="1" id="KW-0812">Transmembrane</keyword>
<dbReference type="OrthoDB" id="4346761at2759"/>
<feature type="transmembrane region" description="Helical" evidence="1">
    <location>
        <begin position="56"/>
        <end position="74"/>
    </location>
</feature>
<name>A0A0A2KMQ3_PENIT</name>
<dbReference type="HOGENOM" id="CLU_2559001_0_0_1"/>
<evidence type="ECO:0000313" key="2">
    <source>
        <dbReference type="EMBL" id="KGO69074.1"/>
    </source>
</evidence>
<keyword evidence="1" id="KW-0472">Membrane</keyword>
<gene>
    <name evidence="2" type="ORF">PITC_017450</name>
</gene>
<keyword evidence="1" id="KW-1133">Transmembrane helix</keyword>
<dbReference type="AlphaFoldDB" id="A0A0A2KMQ3"/>
<dbReference type="PhylomeDB" id="A0A0A2KMQ3"/>
<accession>A0A0A2KMQ3</accession>
<protein>
    <submittedName>
        <fullName evidence="2">Uncharacterized protein</fullName>
    </submittedName>
</protein>
<organism evidence="2 3">
    <name type="scientific">Penicillium italicum</name>
    <name type="common">Blue mold</name>
    <dbReference type="NCBI Taxonomy" id="40296"/>
    <lineage>
        <taxon>Eukaryota</taxon>
        <taxon>Fungi</taxon>
        <taxon>Dikarya</taxon>
        <taxon>Ascomycota</taxon>
        <taxon>Pezizomycotina</taxon>
        <taxon>Eurotiomycetes</taxon>
        <taxon>Eurotiomycetidae</taxon>
        <taxon>Eurotiales</taxon>
        <taxon>Aspergillaceae</taxon>
        <taxon>Penicillium</taxon>
    </lineage>
</organism>
<sequence>MITIRSLLNTYLKEINTRTFSGQLSLQFSLVGLLALVLTIYVLAEPLYTPSLLAAIFSRLILSNLFSYTLYALYPLKRIRIA</sequence>
<proteinExistence type="predicted"/>
<dbReference type="STRING" id="40296.A0A0A2KMQ3"/>
<comment type="caution">
    <text evidence="2">The sequence shown here is derived from an EMBL/GenBank/DDBJ whole genome shotgun (WGS) entry which is preliminary data.</text>
</comment>
<reference evidence="2 3" key="1">
    <citation type="journal article" date="2015" name="Mol. Plant Microbe Interact.">
        <title>Genome, transcriptome, and functional analyses of Penicillium expansum provide new insights into secondary metabolism and pathogenicity.</title>
        <authorList>
            <person name="Ballester A.R."/>
            <person name="Marcet-Houben M."/>
            <person name="Levin E."/>
            <person name="Sela N."/>
            <person name="Selma-Lazaro C."/>
            <person name="Carmona L."/>
            <person name="Wisniewski M."/>
            <person name="Droby S."/>
            <person name="Gonzalez-Candelas L."/>
            <person name="Gabaldon T."/>
        </authorList>
    </citation>
    <scope>NUCLEOTIDE SEQUENCE [LARGE SCALE GENOMIC DNA]</scope>
    <source>
        <strain evidence="2 3">PHI-1</strain>
    </source>
</reference>
<keyword evidence="3" id="KW-1185">Reference proteome</keyword>
<dbReference type="Proteomes" id="UP000030104">
    <property type="component" value="Unassembled WGS sequence"/>
</dbReference>